<feature type="domain" description="DUF6604" evidence="2">
    <location>
        <begin position="2"/>
        <end position="176"/>
    </location>
</feature>
<feature type="compositionally biased region" description="Polar residues" evidence="1">
    <location>
        <begin position="64"/>
        <end position="75"/>
    </location>
</feature>
<evidence type="ECO:0000313" key="4">
    <source>
        <dbReference type="Proteomes" id="UP001578633"/>
    </source>
</evidence>
<name>A0ABR3V026_9PLEO</name>
<feature type="region of interest" description="Disordered" evidence="1">
    <location>
        <begin position="56"/>
        <end position="75"/>
    </location>
</feature>
<evidence type="ECO:0000256" key="1">
    <source>
        <dbReference type="SAM" id="MobiDB-lite"/>
    </source>
</evidence>
<dbReference type="Proteomes" id="UP001578633">
    <property type="component" value="Chromosome 1"/>
</dbReference>
<dbReference type="PANTHER" id="PTHR38795:SF1">
    <property type="entry name" value="DUF6604 DOMAIN-CONTAINING PROTEIN"/>
    <property type="match status" value="1"/>
</dbReference>
<organism evidence="3 4">
    <name type="scientific">Alternaria dauci</name>
    <dbReference type="NCBI Taxonomy" id="48095"/>
    <lineage>
        <taxon>Eukaryota</taxon>
        <taxon>Fungi</taxon>
        <taxon>Dikarya</taxon>
        <taxon>Ascomycota</taxon>
        <taxon>Pezizomycotina</taxon>
        <taxon>Dothideomycetes</taxon>
        <taxon>Pleosporomycetidae</taxon>
        <taxon>Pleosporales</taxon>
        <taxon>Pleosporineae</taxon>
        <taxon>Pleosporaceae</taxon>
        <taxon>Alternaria</taxon>
        <taxon>Alternaria sect. Porri</taxon>
    </lineage>
</organism>
<dbReference type="Pfam" id="PF20253">
    <property type="entry name" value="DUF6604"/>
    <property type="match status" value="1"/>
</dbReference>
<comment type="caution">
    <text evidence="3">The sequence shown here is derived from an EMBL/GenBank/DDBJ whole genome shotgun (WGS) entry which is preliminary data.</text>
</comment>
<proteinExistence type="predicted"/>
<reference evidence="3 4" key="1">
    <citation type="submission" date="2024-09" db="EMBL/GenBank/DDBJ databases">
        <title>T2T genomes of carrot and Alternaria dauci and their utility for understanding host-pathogen interaction during carrot leaf blight disease.</title>
        <authorList>
            <person name="Liu W."/>
            <person name="Xu S."/>
            <person name="Ou C."/>
            <person name="Liu X."/>
            <person name="Zhuang F."/>
            <person name="Deng X.W."/>
        </authorList>
    </citation>
    <scope>NUCLEOTIDE SEQUENCE [LARGE SCALE GENOMIC DNA]</scope>
    <source>
        <strain evidence="3 4">A2016</strain>
    </source>
</reference>
<gene>
    <name evidence="3" type="ORF">ACET3X_001866</name>
</gene>
<sequence>MVPVALCRHFSRAIQTRRKVSQWYKARVNRDEKGDLRHEYFIKVLEDTFASLKPFLGTGGPEPAQNNASATTSSGLASHNRFAELTVDELAALADEEDIAGDTLPKVSSVVLGEAEEDKEDDFWIAVALMLQEQQDMREVVRENWQKYKSGEVDLAVAAMNTDTAIKLAQNGEAKFDLLVPRPQKYPVSEYPVWTLPAVLFYNNLEDMHQWPLAEIAKPSTRLGVTADAQSEAHFDFWPVFAGLKFYLHKHITKKNSIPQVVAKDFGDANIHSRTLRAIELAQVIETYNKISPWANYDGLAEEWKKLEKDPKITGHPIFRMLKKQEFYLYKHSPLLCGMLKYHYLLYWHAAGISHEATSCSILFMAHVYMGTQLRGPSDPVWPDMEFMLFSQDPRYVLLRRPPQSPEEARTLFDIATGQPTAKQVGAYSLDRSNFNDDFLGRPNGKDGLTSVAILQHFAFWLQADMPDLYFNGPLMQRQYSDTWKAIYKALERDPAWGNSFTEFEQSAQRAANAIISTSVLEGNYPRFMDTARKAMLDHLRQQNDGLSCQESEVCLTDMLKYYKRAARLLTDDVPLSIDNLYKGWTAAQRQKKKKEVAAAIAQTEDTTGNADLQEMFMAQGLRSMTKGAGQACNPS</sequence>
<dbReference type="EMBL" id="JBHGVX010000001">
    <property type="protein sequence ID" value="KAL1801524.1"/>
    <property type="molecule type" value="Genomic_DNA"/>
</dbReference>
<keyword evidence="4" id="KW-1185">Reference proteome</keyword>
<accession>A0ABR3V026</accession>
<evidence type="ECO:0000313" key="3">
    <source>
        <dbReference type="EMBL" id="KAL1801524.1"/>
    </source>
</evidence>
<dbReference type="PANTHER" id="PTHR38795">
    <property type="entry name" value="DUF6604 DOMAIN-CONTAINING PROTEIN"/>
    <property type="match status" value="1"/>
</dbReference>
<dbReference type="RefSeq" id="XP_069312108.1">
    <property type="nucleotide sequence ID" value="XM_069447205.1"/>
</dbReference>
<protein>
    <recommendedName>
        <fullName evidence="2">DUF6604 domain-containing protein</fullName>
    </recommendedName>
</protein>
<evidence type="ECO:0000259" key="2">
    <source>
        <dbReference type="Pfam" id="PF20253"/>
    </source>
</evidence>
<dbReference type="InterPro" id="IPR046539">
    <property type="entry name" value="DUF6604"/>
</dbReference>
<dbReference type="GeneID" id="96082188"/>